<dbReference type="Pfam" id="PF00460">
    <property type="entry name" value="Flg_bb_rod"/>
    <property type="match status" value="1"/>
</dbReference>
<dbReference type="Proteomes" id="UP000036932">
    <property type="component" value="Unassembled WGS sequence"/>
</dbReference>
<dbReference type="PATRIC" id="fig|1705565.3.peg.4685"/>
<evidence type="ECO:0000256" key="6">
    <source>
        <dbReference type="PIRNR" id="PIRNR002889"/>
    </source>
</evidence>
<keyword evidence="8" id="KW-0966">Cell projection</keyword>
<dbReference type="PANTHER" id="PTHR30435:SF12">
    <property type="entry name" value="FLAGELLAR BASAL BODY ROD PROTEIN FLGB"/>
    <property type="match status" value="1"/>
</dbReference>
<evidence type="ECO:0000256" key="5">
    <source>
        <dbReference type="ARBA" id="ARBA00024934"/>
    </source>
</evidence>
<evidence type="ECO:0000256" key="3">
    <source>
        <dbReference type="ARBA" id="ARBA00014376"/>
    </source>
</evidence>
<evidence type="ECO:0000313" key="9">
    <source>
        <dbReference type="Proteomes" id="UP000036932"/>
    </source>
</evidence>
<gene>
    <name evidence="8" type="ORF">AM231_13280</name>
</gene>
<dbReference type="PIRSF" id="PIRSF002889">
    <property type="entry name" value="Rod_FlgB"/>
    <property type="match status" value="1"/>
</dbReference>
<dbReference type="InterPro" id="IPR019776">
    <property type="entry name" value="Flagellar_basal_body_rod_CS"/>
</dbReference>
<dbReference type="GO" id="GO:0030694">
    <property type="term" value="C:bacterial-type flagellum basal body, rod"/>
    <property type="evidence" value="ECO:0007669"/>
    <property type="project" value="InterPro"/>
</dbReference>
<dbReference type="PROSITE" id="PS00588">
    <property type="entry name" value="FLAGELLA_BB_ROD"/>
    <property type="match status" value="1"/>
</dbReference>
<keyword evidence="8" id="KW-0282">Flagellum</keyword>
<name>A0A0M1P6T7_9BACL</name>
<dbReference type="InterPro" id="IPR001444">
    <property type="entry name" value="Flag_bb_rod_N"/>
</dbReference>
<evidence type="ECO:0000256" key="2">
    <source>
        <dbReference type="ARBA" id="ARBA00009677"/>
    </source>
</evidence>
<dbReference type="OrthoDB" id="9792068at2"/>
<evidence type="ECO:0000259" key="7">
    <source>
        <dbReference type="Pfam" id="PF00460"/>
    </source>
</evidence>
<keyword evidence="4 6" id="KW-0975">Bacterial flagellum</keyword>
<dbReference type="InterPro" id="IPR006300">
    <property type="entry name" value="FlgB"/>
</dbReference>
<evidence type="ECO:0000313" key="8">
    <source>
        <dbReference type="EMBL" id="KOR90015.1"/>
    </source>
</evidence>
<reference evidence="9" key="1">
    <citation type="submission" date="2015-08" db="EMBL/GenBank/DDBJ databases">
        <title>Genome sequencing project for genomic taxonomy and phylogenomics of Bacillus-like bacteria.</title>
        <authorList>
            <person name="Liu B."/>
            <person name="Wang J."/>
            <person name="Zhu Y."/>
            <person name="Liu G."/>
            <person name="Chen Q."/>
            <person name="Chen Z."/>
            <person name="Lan J."/>
            <person name="Che J."/>
            <person name="Ge C."/>
            <person name="Shi H."/>
            <person name="Pan Z."/>
            <person name="Liu X."/>
        </authorList>
    </citation>
    <scope>NUCLEOTIDE SEQUENCE [LARGE SCALE GENOMIC DNA]</scope>
    <source>
        <strain evidence="9">FJAT-22460</strain>
    </source>
</reference>
<dbReference type="GO" id="GO:0071978">
    <property type="term" value="P:bacterial-type flagellum-dependent swarming motility"/>
    <property type="evidence" value="ECO:0007669"/>
    <property type="project" value="TreeGrafter"/>
</dbReference>
<keyword evidence="9" id="KW-1185">Reference proteome</keyword>
<dbReference type="NCBIfam" id="TIGR01396">
    <property type="entry name" value="FlgB"/>
    <property type="match status" value="1"/>
</dbReference>
<feature type="domain" description="Flagellar basal body rod protein N-terminal" evidence="7">
    <location>
        <begin position="12"/>
        <end position="39"/>
    </location>
</feature>
<dbReference type="RefSeq" id="WP_053492627.1">
    <property type="nucleotide sequence ID" value="NZ_LIUT01000001.1"/>
</dbReference>
<accession>A0A0M1P6T7</accession>
<comment type="similarity">
    <text evidence="2 6">Belongs to the flagella basal body rod proteins family.</text>
</comment>
<comment type="subunit">
    <text evidence="6">The basal body constitutes a major portion of the flagellar organelle and consists of a number of rings mounted on a central rod.</text>
</comment>
<evidence type="ECO:0000256" key="4">
    <source>
        <dbReference type="ARBA" id="ARBA00023143"/>
    </source>
</evidence>
<organism evidence="8 9">
    <name type="scientific">Paenibacillus solani</name>
    <dbReference type="NCBI Taxonomy" id="1705565"/>
    <lineage>
        <taxon>Bacteria</taxon>
        <taxon>Bacillati</taxon>
        <taxon>Bacillota</taxon>
        <taxon>Bacilli</taxon>
        <taxon>Bacillales</taxon>
        <taxon>Paenibacillaceae</taxon>
        <taxon>Paenibacillus</taxon>
    </lineage>
</organism>
<dbReference type="PANTHER" id="PTHR30435">
    <property type="entry name" value="FLAGELLAR PROTEIN"/>
    <property type="match status" value="1"/>
</dbReference>
<keyword evidence="8" id="KW-0969">Cilium</keyword>
<protein>
    <recommendedName>
        <fullName evidence="3 6">Flagellar basal body rod protein FlgB</fullName>
    </recommendedName>
</protein>
<comment type="function">
    <text evidence="5 6">Structural component of flagellum, the bacterial motility apparatus. Part of the rod structure of flagellar basal body.</text>
</comment>
<dbReference type="EMBL" id="LIUT01000001">
    <property type="protein sequence ID" value="KOR90015.1"/>
    <property type="molecule type" value="Genomic_DNA"/>
</dbReference>
<proteinExistence type="inferred from homology"/>
<dbReference type="AlphaFoldDB" id="A0A0M1P6T7"/>
<evidence type="ECO:0000256" key="1">
    <source>
        <dbReference type="ARBA" id="ARBA00004117"/>
    </source>
</evidence>
<sequence>MNLLNNSSFQRLQSGLDAANLRNNVIANNIANVDTPHFKRSEVSFESLLKQEMDGAQLSLRGRRTDPRHFVIGPMGKIPEASIMKDGNSSMNNNDNNVDADREMSLLAENQLRYNSYIQAVNEQIRMMRTAVEGR</sequence>
<comment type="subcellular location">
    <subcellularLocation>
        <location evidence="1 6">Bacterial flagellum basal body</location>
    </subcellularLocation>
</comment>
<comment type="caution">
    <text evidence="8">The sequence shown here is derived from an EMBL/GenBank/DDBJ whole genome shotgun (WGS) entry which is preliminary data.</text>
</comment>